<dbReference type="EMBL" id="VXIV02000979">
    <property type="protein sequence ID" value="KAF6034862.1"/>
    <property type="molecule type" value="Genomic_DNA"/>
</dbReference>
<reference evidence="2" key="1">
    <citation type="submission" date="2020-06" db="EMBL/GenBank/DDBJ databases">
        <title>Draft genome of Bugula neritina, a colonial animal packing powerful symbionts and potential medicines.</title>
        <authorList>
            <person name="Rayko M."/>
        </authorList>
    </citation>
    <scope>NUCLEOTIDE SEQUENCE [LARGE SCALE GENOMIC DNA]</scope>
    <source>
        <strain evidence="2">Kwan_BN1</strain>
    </source>
</reference>
<keyword evidence="3" id="KW-1185">Reference proteome</keyword>
<feature type="transmembrane region" description="Helical" evidence="1">
    <location>
        <begin position="164"/>
        <end position="185"/>
    </location>
</feature>
<evidence type="ECO:0000313" key="3">
    <source>
        <dbReference type="Proteomes" id="UP000593567"/>
    </source>
</evidence>
<keyword evidence="1" id="KW-0472">Membrane</keyword>
<dbReference type="Proteomes" id="UP000593567">
    <property type="component" value="Unassembled WGS sequence"/>
</dbReference>
<organism evidence="2 3">
    <name type="scientific">Bugula neritina</name>
    <name type="common">Brown bryozoan</name>
    <name type="synonym">Sertularia neritina</name>
    <dbReference type="NCBI Taxonomy" id="10212"/>
    <lineage>
        <taxon>Eukaryota</taxon>
        <taxon>Metazoa</taxon>
        <taxon>Spiralia</taxon>
        <taxon>Lophotrochozoa</taxon>
        <taxon>Bryozoa</taxon>
        <taxon>Gymnolaemata</taxon>
        <taxon>Cheilostomatida</taxon>
        <taxon>Flustrina</taxon>
        <taxon>Buguloidea</taxon>
        <taxon>Bugulidae</taxon>
        <taxon>Bugula</taxon>
    </lineage>
</organism>
<protein>
    <submittedName>
        <fullName evidence="2">Uncharacterized protein</fullName>
    </submittedName>
</protein>
<accession>A0A7J7K895</accession>
<dbReference type="AlphaFoldDB" id="A0A7J7K895"/>
<sequence length="190" mass="21364">MADSPFPYHERTFRLGRILFYFIIILFRCPSDRDVQFKEDVTGSSQRFLFRARRLHGKQTDILVLHRDTMLSPYCGRKNNSKPALISHAALDVGISVQRRPSPVAITQKPKPNTFLETKPKVSVSPKEDKPGSCPPHKVIPCNCPPTDSDQPPASNLPFNSGRVISIEVTIVVVVISFVMGRVLFSRYAT</sequence>
<name>A0A7J7K895_BUGNE</name>
<evidence type="ECO:0000256" key="1">
    <source>
        <dbReference type="SAM" id="Phobius"/>
    </source>
</evidence>
<gene>
    <name evidence="2" type="ORF">EB796_006838</name>
</gene>
<proteinExistence type="predicted"/>
<keyword evidence="1" id="KW-1133">Transmembrane helix</keyword>
<evidence type="ECO:0000313" key="2">
    <source>
        <dbReference type="EMBL" id="KAF6034862.1"/>
    </source>
</evidence>
<keyword evidence="1" id="KW-0812">Transmembrane</keyword>
<comment type="caution">
    <text evidence="2">The sequence shown here is derived from an EMBL/GenBank/DDBJ whole genome shotgun (WGS) entry which is preliminary data.</text>
</comment>